<dbReference type="Proteomes" id="UP000287651">
    <property type="component" value="Unassembled WGS sequence"/>
</dbReference>
<evidence type="ECO:0000313" key="3">
    <source>
        <dbReference type="Proteomes" id="UP000287651"/>
    </source>
</evidence>
<organism evidence="2 3">
    <name type="scientific">Ensete ventricosum</name>
    <name type="common">Abyssinian banana</name>
    <name type="synonym">Musa ensete</name>
    <dbReference type="NCBI Taxonomy" id="4639"/>
    <lineage>
        <taxon>Eukaryota</taxon>
        <taxon>Viridiplantae</taxon>
        <taxon>Streptophyta</taxon>
        <taxon>Embryophyta</taxon>
        <taxon>Tracheophyta</taxon>
        <taxon>Spermatophyta</taxon>
        <taxon>Magnoliopsida</taxon>
        <taxon>Liliopsida</taxon>
        <taxon>Zingiberales</taxon>
        <taxon>Musaceae</taxon>
        <taxon>Ensete</taxon>
    </lineage>
</organism>
<feature type="region of interest" description="Disordered" evidence="1">
    <location>
        <begin position="174"/>
        <end position="196"/>
    </location>
</feature>
<sequence>MIGIRSSCLFWSLVEKPPTIVSKMLQRANQYVIVEAQVAEKHENQKRSWAEPSWGPPPRLPRKRTERVEQVVPWLPNIPLNSTHTEIFLQIREKGLIKIPNPMRIRAEEWDRRCYYRFHRDYGHDIEECYNLKNQIEDLIHRGHLDRYIRKPHESSLYLKGPVERQVDVIIGGPSAGGNSSSARKAYARVEVQKRP</sequence>
<protein>
    <submittedName>
        <fullName evidence="2">Uncharacterized protein</fullName>
    </submittedName>
</protein>
<dbReference type="AlphaFoldDB" id="A0A426ZAW5"/>
<gene>
    <name evidence="2" type="ORF">B296_00030544</name>
</gene>
<name>A0A426ZAW5_ENSVE</name>
<evidence type="ECO:0000256" key="1">
    <source>
        <dbReference type="SAM" id="MobiDB-lite"/>
    </source>
</evidence>
<dbReference type="EMBL" id="AMZH03007527">
    <property type="protein sequence ID" value="RRT61121.1"/>
    <property type="molecule type" value="Genomic_DNA"/>
</dbReference>
<reference evidence="2 3" key="1">
    <citation type="journal article" date="2014" name="Agronomy (Basel)">
        <title>A Draft Genome Sequence for Ensete ventricosum, the Drought-Tolerant Tree Against Hunger.</title>
        <authorList>
            <person name="Harrison J."/>
            <person name="Moore K.A."/>
            <person name="Paszkiewicz K."/>
            <person name="Jones T."/>
            <person name="Grant M."/>
            <person name="Ambacheew D."/>
            <person name="Muzemil S."/>
            <person name="Studholme D.J."/>
        </authorList>
    </citation>
    <scope>NUCLEOTIDE SEQUENCE [LARGE SCALE GENOMIC DNA]</scope>
</reference>
<evidence type="ECO:0000313" key="2">
    <source>
        <dbReference type="EMBL" id="RRT61121.1"/>
    </source>
</evidence>
<proteinExistence type="predicted"/>
<accession>A0A426ZAW5</accession>
<comment type="caution">
    <text evidence="2">The sequence shown here is derived from an EMBL/GenBank/DDBJ whole genome shotgun (WGS) entry which is preliminary data.</text>
</comment>